<dbReference type="PANTHER" id="PTHR46211:SF1">
    <property type="entry name" value="GLYCEROPHOSPHODIESTER PHOSPHODIESTERASE, CYTOPLASMIC"/>
    <property type="match status" value="1"/>
</dbReference>
<dbReference type="PANTHER" id="PTHR46211">
    <property type="entry name" value="GLYCEROPHOSPHORYL DIESTER PHOSPHODIESTERASE"/>
    <property type="match status" value="1"/>
</dbReference>
<accession>A0A4R6RKM7</accession>
<gene>
    <name evidence="2" type="ORF">EDD54_0374</name>
</gene>
<dbReference type="AlphaFoldDB" id="A0A4R6RKM7"/>
<reference evidence="2 3" key="1">
    <citation type="submission" date="2019-03" db="EMBL/GenBank/DDBJ databases">
        <title>Genomic Encyclopedia of Type Strains, Phase IV (KMG-IV): sequencing the most valuable type-strain genomes for metagenomic binning, comparative biology and taxonomic classification.</title>
        <authorList>
            <person name="Goeker M."/>
        </authorList>
    </citation>
    <scope>NUCLEOTIDE SEQUENCE [LARGE SCALE GENOMIC DNA]</scope>
    <source>
        <strain evidence="2 3">DSM 102969</strain>
    </source>
</reference>
<feature type="domain" description="GP-PDE" evidence="1">
    <location>
        <begin position="9"/>
        <end position="251"/>
    </location>
</feature>
<keyword evidence="3" id="KW-1185">Reference proteome</keyword>
<dbReference type="EMBL" id="SNXY01000006">
    <property type="protein sequence ID" value="TDP86497.1"/>
    <property type="molecule type" value="Genomic_DNA"/>
</dbReference>
<sequence length="251" mass="27288">MSDLGWLTARPVAHRGFHDAAAGRIENTLSAVAAAADRGFSIEIDVHLSADGEVFVFHDDTLDRLTEGHGPTAGLAMADLRKVPFKATADRIPALDDVLDLVAGRSTLVIEVKSRFGARQRDLVEAVAAKLARYDGPVAVMSFDPRMVEDFGVVAPALVRGIVADDARDPHDYGDLDDAARADLAALAHRPWSGFQFVGYWVDLLPNAIARRVREEWRLPLLTWTVRNPAARATAAAHADQMIFEGFDPEA</sequence>
<evidence type="ECO:0000313" key="3">
    <source>
        <dbReference type="Proteomes" id="UP000294547"/>
    </source>
</evidence>
<dbReference type="RefSeq" id="WP_126537108.1">
    <property type="nucleotide sequence ID" value="NZ_BSPM01000008.1"/>
</dbReference>
<dbReference type="Gene3D" id="3.20.20.190">
    <property type="entry name" value="Phosphatidylinositol (PI) phosphodiesterase"/>
    <property type="match status" value="1"/>
</dbReference>
<evidence type="ECO:0000313" key="2">
    <source>
        <dbReference type="EMBL" id="TDP86497.1"/>
    </source>
</evidence>
<dbReference type="PROSITE" id="PS51704">
    <property type="entry name" value="GP_PDE"/>
    <property type="match status" value="1"/>
</dbReference>
<dbReference type="InterPro" id="IPR017946">
    <property type="entry name" value="PLC-like_Pdiesterase_TIM-brl"/>
</dbReference>
<dbReference type="GO" id="GO:0006629">
    <property type="term" value="P:lipid metabolic process"/>
    <property type="evidence" value="ECO:0007669"/>
    <property type="project" value="InterPro"/>
</dbReference>
<protein>
    <submittedName>
        <fullName evidence="2">Glycerophosphoryl diester phosphodiesterase</fullName>
    </submittedName>
</protein>
<comment type="caution">
    <text evidence="2">The sequence shown here is derived from an EMBL/GenBank/DDBJ whole genome shotgun (WGS) entry which is preliminary data.</text>
</comment>
<evidence type="ECO:0000259" key="1">
    <source>
        <dbReference type="PROSITE" id="PS51704"/>
    </source>
</evidence>
<proteinExistence type="predicted"/>
<dbReference type="OrthoDB" id="384721at2"/>
<name>A0A4R6RKM7_9HYPH</name>
<dbReference type="Proteomes" id="UP000294547">
    <property type="component" value="Unassembled WGS sequence"/>
</dbReference>
<dbReference type="SUPFAM" id="SSF51695">
    <property type="entry name" value="PLC-like phosphodiesterases"/>
    <property type="match status" value="1"/>
</dbReference>
<dbReference type="Pfam" id="PF03009">
    <property type="entry name" value="GDPD"/>
    <property type="match status" value="1"/>
</dbReference>
<dbReference type="InterPro" id="IPR030395">
    <property type="entry name" value="GP_PDE_dom"/>
</dbReference>
<dbReference type="GO" id="GO:0008081">
    <property type="term" value="F:phosphoric diester hydrolase activity"/>
    <property type="evidence" value="ECO:0007669"/>
    <property type="project" value="InterPro"/>
</dbReference>
<organism evidence="2 3">
    <name type="scientific">Oharaeibacter diazotrophicus</name>
    <dbReference type="NCBI Taxonomy" id="1920512"/>
    <lineage>
        <taxon>Bacteria</taxon>
        <taxon>Pseudomonadati</taxon>
        <taxon>Pseudomonadota</taxon>
        <taxon>Alphaproteobacteria</taxon>
        <taxon>Hyphomicrobiales</taxon>
        <taxon>Pleomorphomonadaceae</taxon>
        <taxon>Oharaeibacter</taxon>
    </lineage>
</organism>